<keyword evidence="1" id="KW-0677">Repeat</keyword>
<organism evidence="2 3">
    <name type="scientific">Caligus rogercresseyi</name>
    <name type="common">Sea louse</name>
    <dbReference type="NCBI Taxonomy" id="217165"/>
    <lineage>
        <taxon>Eukaryota</taxon>
        <taxon>Metazoa</taxon>
        <taxon>Ecdysozoa</taxon>
        <taxon>Arthropoda</taxon>
        <taxon>Crustacea</taxon>
        <taxon>Multicrustacea</taxon>
        <taxon>Hexanauplia</taxon>
        <taxon>Copepoda</taxon>
        <taxon>Siphonostomatoida</taxon>
        <taxon>Caligidae</taxon>
        <taxon>Caligus</taxon>
    </lineage>
</organism>
<evidence type="ECO:0000256" key="1">
    <source>
        <dbReference type="ARBA" id="ARBA00022737"/>
    </source>
</evidence>
<keyword evidence="3" id="KW-1185">Reference proteome</keyword>
<dbReference type="InterPro" id="IPR052318">
    <property type="entry name" value="CellDiv_DevSignal_Domain"/>
</dbReference>
<name>A0A7T8KHD5_CALRO</name>
<proteinExistence type="predicted"/>
<dbReference type="Proteomes" id="UP000595437">
    <property type="component" value="Chromosome 1"/>
</dbReference>
<gene>
    <name evidence="2" type="ORF">FKW44_000439</name>
</gene>
<accession>A0A7T8KHD5</accession>
<sequence length="75" mass="8640">VNELGGVPILIRGSDMSNTIPDRKVTLTFLIYLASRLLLLREEVSAAIKIQSAWRRAIRRREKKKLKKKYSTTDL</sequence>
<evidence type="ECO:0000313" key="2">
    <source>
        <dbReference type="EMBL" id="QQP55936.1"/>
    </source>
</evidence>
<protein>
    <submittedName>
        <fullName evidence="2">Abnormal spindlelike microcephalyassociated protein -like protein</fullName>
    </submittedName>
</protein>
<dbReference type="EMBL" id="CP045890">
    <property type="protein sequence ID" value="QQP55936.1"/>
    <property type="molecule type" value="Genomic_DNA"/>
</dbReference>
<dbReference type="Gene3D" id="1.20.5.190">
    <property type="match status" value="1"/>
</dbReference>
<dbReference type="PANTHER" id="PTHR22590">
    <property type="entry name" value="MYOSIN MOTOR DOMAIN-CONTAINING PROTEIN"/>
    <property type="match status" value="1"/>
</dbReference>
<feature type="non-terminal residue" evidence="2">
    <location>
        <position position="1"/>
    </location>
</feature>
<dbReference type="AlphaFoldDB" id="A0A7T8KHD5"/>
<evidence type="ECO:0000313" key="3">
    <source>
        <dbReference type="Proteomes" id="UP000595437"/>
    </source>
</evidence>
<reference evidence="3" key="1">
    <citation type="submission" date="2021-01" db="EMBL/GenBank/DDBJ databases">
        <title>Caligus Genome Assembly.</title>
        <authorList>
            <person name="Gallardo-Escarate C."/>
        </authorList>
    </citation>
    <scope>NUCLEOTIDE SEQUENCE [LARGE SCALE GENOMIC DNA]</scope>
</reference>
<dbReference type="PANTHER" id="PTHR22590:SF5">
    <property type="entry name" value="MYOSIN MOTOR DOMAIN-CONTAINING PROTEIN"/>
    <property type="match status" value="1"/>
</dbReference>
<dbReference type="OrthoDB" id="2148418at2759"/>
<dbReference type="PROSITE" id="PS50096">
    <property type="entry name" value="IQ"/>
    <property type="match status" value="1"/>
</dbReference>